<dbReference type="Proteomes" id="UP000029500">
    <property type="component" value="Chromosome"/>
</dbReference>
<evidence type="ECO:0000256" key="3">
    <source>
        <dbReference type="SAM" id="MobiDB-lite"/>
    </source>
</evidence>
<proteinExistence type="predicted"/>
<dbReference type="eggNOG" id="COG2378">
    <property type="taxonomic scope" value="Bacteria"/>
</dbReference>
<dbReference type="InterPro" id="IPR036388">
    <property type="entry name" value="WH-like_DNA-bd_sf"/>
</dbReference>
<feature type="domain" description="HTH deoR-type" evidence="4">
    <location>
        <begin position="3"/>
        <end position="62"/>
    </location>
</feature>
<dbReference type="Pfam" id="PF13280">
    <property type="entry name" value="WYL"/>
    <property type="match status" value="1"/>
</dbReference>
<dbReference type="InterPro" id="IPR001034">
    <property type="entry name" value="DeoR_HTH"/>
</dbReference>
<evidence type="ECO:0000259" key="4">
    <source>
        <dbReference type="PROSITE" id="PS51000"/>
    </source>
</evidence>
<dbReference type="InterPro" id="IPR028349">
    <property type="entry name" value="PafC-like"/>
</dbReference>
<dbReference type="InterPro" id="IPR051534">
    <property type="entry name" value="CBASS_pafABC_assoc_protein"/>
</dbReference>
<dbReference type="RefSeq" id="WP_025704233.1">
    <property type="nucleotide sequence ID" value="NZ_CP009287.1"/>
</dbReference>
<dbReference type="Gene3D" id="1.10.10.10">
    <property type="entry name" value="Winged helix-like DNA-binding domain superfamily/Winged helix DNA-binding domain"/>
    <property type="match status" value="1"/>
</dbReference>
<evidence type="ECO:0000256" key="1">
    <source>
        <dbReference type="ARBA" id="ARBA00023015"/>
    </source>
</evidence>
<keyword evidence="5" id="KW-0238">DNA-binding</keyword>
<dbReference type="EMBL" id="CP009287">
    <property type="protein sequence ID" value="AIQ66511.1"/>
    <property type="molecule type" value="Genomic_DNA"/>
</dbReference>
<evidence type="ECO:0000256" key="2">
    <source>
        <dbReference type="ARBA" id="ARBA00023163"/>
    </source>
</evidence>
<evidence type="ECO:0000313" key="5">
    <source>
        <dbReference type="EMBL" id="AIQ66511.1"/>
    </source>
</evidence>
<dbReference type="PANTHER" id="PTHR34580:SF9">
    <property type="entry name" value="SLL5097 PROTEIN"/>
    <property type="match status" value="1"/>
</dbReference>
<dbReference type="Pfam" id="PF08279">
    <property type="entry name" value="HTH_11"/>
    <property type="match status" value="1"/>
</dbReference>
<accession>A0A089LYB7</accession>
<dbReference type="InterPro" id="IPR026881">
    <property type="entry name" value="WYL_dom"/>
</dbReference>
<reference evidence="5 6" key="1">
    <citation type="submission" date="2014-08" db="EMBL/GenBank/DDBJ databases">
        <title>Comparative genomics of the Paenibacillus odorifer group.</title>
        <authorList>
            <person name="den Bakker H.C."/>
            <person name="Tsai Y.-C."/>
            <person name="Martin N."/>
            <person name="Korlach J."/>
            <person name="Wiedmann M."/>
        </authorList>
    </citation>
    <scope>NUCLEOTIDE SEQUENCE [LARGE SCALE GENOMIC DNA]</scope>
    <source>
        <strain evidence="5 6">DSM 15220</strain>
    </source>
</reference>
<evidence type="ECO:0000313" key="6">
    <source>
        <dbReference type="Proteomes" id="UP000029500"/>
    </source>
</evidence>
<dbReference type="GO" id="GO:0003677">
    <property type="term" value="F:DNA binding"/>
    <property type="evidence" value="ECO:0007669"/>
    <property type="project" value="UniProtKB-KW"/>
</dbReference>
<dbReference type="PROSITE" id="PS52050">
    <property type="entry name" value="WYL"/>
    <property type="match status" value="1"/>
</dbReference>
<keyword evidence="6" id="KW-1185">Reference proteome</keyword>
<dbReference type="SMART" id="SM00420">
    <property type="entry name" value="HTH_DEOR"/>
    <property type="match status" value="1"/>
</dbReference>
<name>A0A089LYB7_9BACL</name>
<dbReference type="KEGG" id="pgm:PGRAT_01710"/>
<gene>
    <name evidence="5" type="ORF">PGRAT_01710</name>
</gene>
<dbReference type="InterPro" id="IPR057727">
    <property type="entry name" value="WCX_dom"/>
</dbReference>
<dbReference type="InterPro" id="IPR013196">
    <property type="entry name" value="HTH_11"/>
</dbReference>
<dbReference type="SUPFAM" id="SSF46785">
    <property type="entry name" value="Winged helix' DNA-binding domain"/>
    <property type="match status" value="1"/>
</dbReference>
<dbReference type="Pfam" id="PF25583">
    <property type="entry name" value="WCX"/>
    <property type="match status" value="1"/>
</dbReference>
<dbReference type="PANTHER" id="PTHR34580">
    <property type="match status" value="1"/>
</dbReference>
<dbReference type="GO" id="GO:0003700">
    <property type="term" value="F:DNA-binding transcription factor activity"/>
    <property type="evidence" value="ECO:0007669"/>
    <property type="project" value="InterPro"/>
</dbReference>
<protein>
    <submittedName>
        <fullName evidence="5">DNA-binding protein</fullName>
    </submittedName>
</protein>
<dbReference type="PROSITE" id="PS51000">
    <property type="entry name" value="HTH_DEOR_2"/>
    <property type="match status" value="1"/>
</dbReference>
<dbReference type="HOGENOM" id="CLU_041141_5_2_9"/>
<keyword evidence="2" id="KW-0804">Transcription</keyword>
<organism evidence="5 6">
    <name type="scientific">Paenibacillus graminis</name>
    <dbReference type="NCBI Taxonomy" id="189425"/>
    <lineage>
        <taxon>Bacteria</taxon>
        <taxon>Bacillati</taxon>
        <taxon>Bacillota</taxon>
        <taxon>Bacilli</taxon>
        <taxon>Bacillales</taxon>
        <taxon>Paenibacillaceae</taxon>
        <taxon>Paenibacillus</taxon>
    </lineage>
</organism>
<dbReference type="InterPro" id="IPR036390">
    <property type="entry name" value="WH_DNA-bd_sf"/>
</dbReference>
<dbReference type="PIRSF" id="PIRSF016838">
    <property type="entry name" value="PafC"/>
    <property type="match status" value="1"/>
</dbReference>
<feature type="compositionally biased region" description="Basic and acidic residues" evidence="3">
    <location>
        <begin position="231"/>
        <end position="249"/>
    </location>
</feature>
<sequence>MSKSKRLLDLMMTVNRKRKFTVKELAGEFGVSPRTILRDLQELGELGVPLYSEVGPHGGYQVLNERILPPIAFTEEEAVAIFFASHALRHYKYLPFKEESVAALQKFYHYMSGDVRDRIDEMKHRIDFVTPARQAEFPYLAILLEAATGQKVLQIDYETKGKRMDRAIQPIGIYASNGLWYCPAYCFLRGGIRVFRCDRIHTADYAVSGPAPLDLRHVHLGNRDNYSNVQQREEAEGQKEPRQGADRKRVQVPVKEPGCRQAGIYIELTQEGVQACEAELWSSSLLHIREDGTGWLEGGVPHKDLSFFARFVIGLCNEAEVQEPPELAGMVKALLAGMLDRYK</sequence>
<feature type="region of interest" description="Disordered" evidence="3">
    <location>
        <begin position="229"/>
        <end position="252"/>
    </location>
</feature>
<dbReference type="OrthoDB" id="9815009at2"/>
<dbReference type="STRING" id="189425.PGRAT_01710"/>
<dbReference type="AlphaFoldDB" id="A0A089LYB7"/>
<keyword evidence="1" id="KW-0805">Transcription regulation</keyword>